<dbReference type="RefSeq" id="WP_136861362.1">
    <property type="nucleotide sequence ID" value="NZ_SWCJ01000001.1"/>
</dbReference>
<evidence type="ECO:0000256" key="5">
    <source>
        <dbReference type="ARBA" id="ARBA00024934"/>
    </source>
</evidence>
<accession>A0A4U1BUP3</accession>
<dbReference type="PANTHER" id="PTHR30435">
    <property type="entry name" value="FLAGELLAR PROTEIN"/>
    <property type="match status" value="1"/>
</dbReference>
<name>A0A4U1BUP3_9GAMM</name>
<dbReference type="GO" id="GO:0071978">
    <property type="term" value="P:bacterial-type flagellum-dependent swarming motility"/>
    <property type="evidence" value="ECO:0007669"/>
    <property type="project" value="TreeGrafter"/>
</dbReference>
<evidence type="ECO:0000313" key="8">
    <source>
        <dbReference type="EMBL" id="TKB58214.1"/>
    </source>
</evidence>
<comment type="caution">
    <text evidence="8">The sequence shown here is derived from an EMBL/GenBank/DDBJ whole genome shotgun (WGS) entry which is preliminary data.</text>
</comment>
<dbReference type="Proteomes" id="UP000305675">
    <property type="component" value="Unassembled WGS sequence"/>
</dbReference>
<comment type="function">
    <text evidence="5 6">Structural component of flagellum, the bacterial motility apparatus. Part of the rod structure of flagellar basal body.</text>
</comment>
<dbReference type="GO" id="GO:0030694">
    <property type="term" value="C:bacterial-type flagellum basal body, rod"/>
    <property type="evidence" value="ECO:0007669"/>
    <property type="project" value="InterPro"/>
</dbReference>
<gene>
    <name evidence="8" type="primary">flgB</name>
    <name evidence="8" type="ORF">FCL42_00160</name>
</gene>
<proteinExistence type="inferred from homology"/>
<comment type="subunit">
    <text evidence="6">The basal body constitutes a major portion of the flagellar organelle and consists of a number of rings mounted on a central rod.</text>
</comment>
<evidence type="ECO:0000256" key="4">
    <source>
        <dbReference type="ARBA" id="ARBA00023143"/>
    </source>
</evidence>
<keyword evidence="4 6" id="KW-0975">Bacterial flagellum</keyword>
<reference evidence="8 9" key="1">
    <citation type="submission" date="2019-04" db="EMBL/GenBank/DDBJ databases">
        <authorList>
            <person name="Hwang J.C."/>
        </authorList>
    </citation>
    <scope>NUCLEOTIDE SEQUENCE [LARGE SCALE GENOMIC DNA]</scope>
    <source>
        <strain evidence="8 9">IMCC35002</strain>
    </source>
</reference>
<dbReference type="PIRSF" id="PIRSF002889">
    <property type="entry name" value="Rod_FlgB"/>
    <property type="match status" value="1"/>
</dbReference>
<evidence type="ECO:0000259" key="7">
    <source>
        <dbReference type="Pfam" id="PF00460"/>
    </source>
</evidence>
<dbReference type="InterPro" id="IPR001444">
    <property type="entry name" value="Flag_bb_rod_N"/>
</dbReference>
<dbReference type="Pfam" id="PF00460">
    <property type="entry name" value="Flg_bb_rod"/>
    <property type="match status" value="1"/>
</dbReference>
<keyword evidence="9" id="KW-1185">Reference proteome</keyword>
<evidence type="ECO:0000313" key="9">
    <source>
        <dbReference type="Proteomes" id="UP000305675"/>
    </source>
</evidence>
<dbReference type="EMBL" id="SWCJ01000001">
    <property type="protein sequence ID" value="TKB58214.1"/>
    <property type="molecule type" value="Genomic_DNA"/>
</dbReference>
<dbReference type="AlphaFoldDB" id="A0A4U1BUP3"/>
<sequence length="133" mass="14757">MAISFDKALGIHQYSVGVRSERAEVLANNIANVDTPNFKAQDLDFDQALEQAQRGQSSGMKMAATDDRHFDLGIEPVAGLAYRVPMQPDTGDGNTVDLDMERNQFMQNNLEQQMSLEFLGSKFTGMRKAIRGD</sequence>
<keyword evidence="8" id="KW-0966">Cell projection</keyword>
<keyword evidence="8" id="KW-0969">Cilium</keyword>
<dbReference type="OrthoDB" id="9788334at2"/>
<evidence type="ECO:0000256" key="2">
    <source>
        <dbReference type="ARBA" id="ARBA00009677"/>
    </source>
</evidence>
<evidence type="ECO:0000256" key="1">
    <source>
        <dbReference type="ARBA" id="ARBA00004117"/>
    </source>
</evidence>
<comment type="subcellular location">
    <subcellularLocation>
        <location evidence="1 6">Bacterial flagellum basal body</location>
    </subcellularLocation>
</comment>
<dbReference type="NCBIfam" id="TIGR01396">
    <property type="entry name" value="FlgB"/>
    <property type="match status" value="1"/>
</dbReference>
<feature type="domain" description="Flagellar basal body rod protein N-terminal" evidence="7">
    <location>
        <begin position="22"/>
        <end position="39"/>
    </location>
</feature>
<organism evidence="8 9">
    <name type="scientific">Ferrimonas aestuarii</name>
    <dbReference type="NCBI Taxonomy" id="2569539"/>
    <lineage>
        <taxon>Bacteria</taxon>
        <taxon>Pseudomonadati</taxon>
        <taxon>Pseudomonadota</taxon>
        <taxon>Gammaproteobacteria</taxon>
        <taxon>Alteromonadales</taxon>
        <taxon>Ferrimonadaceae</taxon>
        <taxon>Ferrimonas</taxon>
    </lineage>
</organism>
<evidence type="ECO:0000256" key="6">
    <source>
        <dbReference type="PIRNR" id="PIRNR002889"/>
    </source>
</evidence>
<evidence type="ECO:0000256" key="3">
    <source>
        <dbReference type="ARBA" id="ARBA00014376"/>
    </source>
</evidence>
<comment type="similarity">
    <text evidence="2 6">Belongs to the flagella basal body rod proteins family.</text>
</comment>
<keyword evidence="8" id="KW-0282">Flagellum</keyword>
<dbReference type="InterPro" id="IPR006300">
    <property type="entry name" value="FlgB"/>
</dbReference>
<dbReference type="PANTHER" id="PTHR30435:SF12">
    <property type="entry name" value="FLAGELLAR BASAL BODY ROD PROTEIN FLGB"/>
    <property type="match status" value="1"/>
</dbReference>
<protein>
    <recommendedName>
        <fullName evidence="3 6">Flagellar basal body rod protein FlgB</fullName>
    </recommendedName>
</protein>